<dbReference type="Pfam" id="PF00071">
    <property type="entry name" value="Ras"/>
    <property type="match status" value="1"/>
</dbReference>
<dbReference type="HOGENOM" id="CLU_1867074_0_0_1"/>
<dbReference type="SMART" id="SM00173">
    <property type="entry name" value="RAS"/>
    <property type="match status" value="1"/>
</dbReference>
<dbReference type="PRINTS" id="PR00449">
    <property type="entry name" value="RASTRNSFRMNG"/>
</dbReference>
<gene>
    <name evidence="1" type="ORF">CGI_10026612</name>
</gene>
<accession>K1RVJ1</accession>
<proteinExistence type="predicted"/>
<organism evidence="1">
    <name type="scientific">Magallana gigas</name>
    <name type="common">Pacific oyster</name>
    <name type="synonym">Crassostrea gigas</name>
    <dbReference type="NCBI Taxonomy" id="29159"/>
    <lineage>
        <taxon>Eukaryota</taxon>
        <taxon>Metazoa</taxon>
        <taxon>Spiralia</taxon>
        <taxon>Lophotrochozoa</taxon>
        <taxon>Mollusca</taxon>
        <taxon>Bivalvia</taxon>
        <taxon>Autobranchia</taxon>
        <taxon>Pteriomorphia</taxon>
        <taxon>Ostreida</taxon>
        <taxon>Ostreoidea</taxon>
        <taxon>Ostreidae</taxon>
        <taxon>Magallana</taxon>
    </lineage>
</organism>
<sequence>MLRTAVRSCHAFVLMFDLNDSKQTFREVETLRQLILDERSGESVPIIVIANKSDSVVVKDSEENKVLDAVVSIDWDCTYLTTSAKCDTNISDVYNAVCKGLGIKVRQDTDVNQSNKDATPKISKTTLMKRRFSIKSF</sequence>
<evidence type="ECO:0000313" key="1">
    <source>
        <dbReference type="EMBL" id="EKC38811.1"/>
    </source>
</evidence>
<dbReference type="EMBL" id="JH816764">
    <property type="protein sequence ID" value="EKC38811.1"/>
    <property type="molecule type" value="Genomic_DNA"/>
</dbReference>
<dbReference type="SUPFAM" id="SSF52540">
    <property type="entry name" value="P-loop containing nucleoside triphosphate hydrolases"/>
    <property type="match status" value="1"/>
</dbReference>
<protein>
    <submittedName>
        <fullName evidence="1">GTP-binding protein Di-Ras1</fullName>
    </submittedName>
</protein>
<dbReference type="PROSITE" id="PS51421">
    <property type="entry name" value="RAS"/>
    <property type="match status" value="1"/>
</dbReference>
<dbReference type="GO" id="GO:0005525">
    <property type="term" value="F:GTP binding"/>
    <property type="evidence" value="ECO:0007669"/>
    <property type="project" value="InterPro"/>
</dbReference>
<dbReference type="GO" id="GO:0003924">
    <property type="term" value="F:GTPase activity"/>
    <property type="evidence" value="ECO:0007669"/>
    <property type="project" value="InterPro"/>
</dbReference>
<reference evidence="1" key="1">
    <citation type="journal article" date="2012" name="Nature">
        <title>The oyster genome reveals stress adaptation and complexity of shell formation.</title>
        <authorList>
            <person name="Zhang G."/>
            <person name="Fang X."/>
            <person name="Guo X."/>
            <person name="Li L."/>
            <person name="Luo R."/>
            <person name="Xu F."/>
            <person name="Yang P."/>
            <person name="Zhang L."/>
            <person name="Wang X."/>
            <person name="Qi H."/>
            <person name="Xiong Z."/>
            <person name="Que H."/>
            <person name="Xie Y."/>
            <person name="Holland P.W."/>
            <person name="Paps J."/>
            <person name="Zhu Y."/>
            <person name="Wu F."/>
            <person name="Chen Y."/>
            <person name="Wang J."/>
            <person name="Peng C."/>
            <person name="Meng J."/>
            <person name="Yang L."/>
            <person name="Liu J."/>
            <person name="Wen B."/>
            <person name="Zhang N."/>
            <person name="Huang Z."/>
            <person name="Zhu Q."/>
            <person name="Feng Y."/>
            <person name="Mount A."/>
            <person name="Hedgecock D."/>
            <person name="Xu Z."/>
            <person name="Liu Y."/>
            <person name="Domazet-Loso T."/>
            <person name="Du Y."/>
            <person name="Sun X."/>
            <person name="Zhang S."/>
            <person name="Liu B."/>
            <person name="Cheng P."/>
            <person name="Jiang X."/>
            <person name="Li J."/>
            <person name="Fan D."/>
            <person name="Wang W."/>
            <person name="Fu W."/>
            <person name="Wang T."/>
            <person name="Wang B."/>
            <person name="Zhang J."/>
            <person name="Peng Z."/>
            <person name="Li Y."/>
            <person name="Li N."/>
            <person name="Wang J."/>
            <person name="Chen M."/>
            <person name="He Y."/>
            <person name="Tan F."/>
            <person name="Song X."/>
            <person name="Zheng Q."/>
            <person name="Huang R."/>
            <person name="Yang H."/>
            <person name="Du X."/>
            <person name="Chen L."/>
            <person name="Yang M."/>
            <person name="Gaffney P.M."/>
            <person name="Wang S."/>
            <person name="Luo L."/>
            <person name="She Z."/>
            <person name="Ming Y."/>
            <person name="Huang W."/>
            <person name="Zhang S."/>
            <person name="Huang B."/>
            <person name="Zhang Y."/>
            <person name="Qu T."/>
            <person name="Ni P."/>
            <person name="Miao G."/>
            <person name="Wang J."/>
            <person name="Wang Q."/>
            <person name="Steinberg C.E."/>
            <person name="Wang H."/>
            <person name="Li N."/>
            <person name="Qian L."/>
            <person name="Zhang G."/>
            <person name="Li Y."/>
            <person name="Yang H."/>
            <person name="Liu X."/>
            <person name="Wang J."/>
            <person name="Yin Y."/>
            <person name="Wang J."/>
        </authorList>
    </citation>
    <scope>NUCLEOTIDE SEQUENCE [LARGE SCALE GENOMIC DNA]</scope>
    <source>
        <strain evidence="1">05x7-T-G4-1.051#20</strain>
    </source>
</reference>
<name>K1RVJ1_MAGGI</name>
<dbReference type="PANTHER" id="PTHR46350:SF2">
    <property type="entry name" value="RAS LIKE FAMILY 10 MEMBER B"/>
    <property type="match status" value="1"/>
</dbReference>
<dbReference type="InParanoid" id="K1RVJ1"/>
<dbReference type="AlphaFoldDB" id="K1RVJ1"/>
<dbReference type="InterPro" id="IPR052661">
    <property type="entry name" value="Ras-like_GTPase_Reg"/>
</dbReference>
<dbReference type="InterPro" id="IPR001806">
    <property type="entry name" value="Small_GTPase"/>
</dbReference>
<dbReference type="InterPro" id="IPR027417">
    <property type="entry name" value="P-loop_NTPase"/>
</dbReference>
<dbReference type="PANTHER" id="PTHR46350">
    <property type="entry name" value="RAS LIKE FAMILY 10 MEMBER B-RELATED"/>
    <property type="match status" value="1"/>
</dbReference>
<dbReference type="Gene3D" id="3.40.50.300">
    <property type="entry name" value="P-loop containing nucleotide triphosphate hydrolases"/>
    <property type="match status" value="1"/>
</dbReference>